<protein>
    <submittedName>
        <fullName evidence="3">(diamondback moth) hypothetical protein</fullName>
    </submittedName>
</protein>
<feature type="region of interest" description="Disordered" evidence="1">
    <location>
        <begin position="493"/>
        <end position="653"/>
    </location>
</feature>
<feature type="compositionally biased region" description="Polar residues" evidence="1">
    <location>
        <begin position="546"/>
        <end position="568"/>
    </location>
</feature>
<dbReference type="InterPro" id="IPR012966">
    <property type="entry name" value="AHD"/>
</dbReference>
<dbReference type="AlphaFoldDB" id="A0A8S4F927"/>
<dbReference type="EMBL" id="CAJHNJ030000030">
    <property type="protein sequence ID" value="CAG9124771.1"/>
    <property type="molecule type" value="Genomic_DNA"/>
</dbReference>
<dbReference type="GO" id="GO:0000281">
    <property type="term" value="P:mitotic cytokinesis"/>
    <property type="evidence" value="ECO:0007669"/>
    <property type="project" value="TreeGrafter"/>
</dbReference>
<feature type="compositionally biased region" description="Basic and acidic residues" evidence="1">
    <location>
        <begin position="406"/>
        <end position="425"/>
    </location>
</feature>
<dbReference type="GO" id="GO:0005826">
    <property type="term" value="C:actomyosin contractile ring"/>
    <property type="evidence" value="ECO:0007669"/>
    <property type="project" value="TreeGrafter"/>
</dbReference>
<feature type="compositionally biased region" description="Basic and acidic residues" evidence="1">
    <location>
        <begin position="184"/>
        <end position="206"/>
    </location>
</feature>
<keyword evidence="4" id="KW-1185">Reference proteome</keyword>
<feature type="compositionally biased region" description="Basic and acidic residues" evidence="1">
    <location>
        <begin position="248"/>
        <end position="264"/>
    </location>
</feature>
<feature type="region of interest" description="Disordered" evidence="1">
    <location>
        <begin position="1086"/>
        <end position="1114"/>
    </location>
</feature>
<feature type="compositionally biased region" description="Polar residues" evidence="1">
    <location>
        <begin position="584"/>
        <end position="594"/>
    </location>
</feature>
<feature type="compositionally biased region" description="Polar residues" evidence="1">
    <location>
        <begin position="331"/>
        <end position="342"/>
    </location>
</feature>
<dbReference type="PANTHER" id="PTHR21538">
    <property type="entry name" value="ANILLIN/RHOTEKIN RTKN"/>
    <property type="match status" value="1"/>
</dbReference>
<evidence type="ECO:0000313" key="4">
    <source>
        <dbReference type="Proteomes" id="UP000653454"/>
    </source>
</evidence>
<feature type="domain" description="Anillin homology" evidence="2">
    <location>
        <begin position="1196"/>
        <end position="1268"/>
    </location>
</feature>
<accession>A0A8S4F927</accession>
<feature type="region of interest" description="Disordered" evidence="1">
    <location>
        <begin position="229"/>
        <end position="310"/>
    </location>
</feature>
<feature type="region of interest" description="Disordered" evidence="1">
    <location>
        <begin position="994"/>
        <end position="1072"/>
    </location>
</feature>
<dbReference type="GO" id="GO:0000915">
    <property type="term" value="P:actomyosin contractile ring assembly"/>
    <property type="evidence" value="ECO:0007669"/>
    <property type="project" value="TreeGrafter"/>
</dbReference>
<evidence type="ECO:0000313" key="3">
    <source>
        <dbReference type="EMBL" id="CAG9124771.1"/>
    </source>
</evidence>
<feature type="region of interest" description="Disordered" evidence="1">
    <location>
        <begin position="184"/>
        <end position="208"/>
    </location>
</feature>
<evidence type="ECO:0000259" key="2">
    <source>
        <dbReference type="Pfam" id="PF08174"/>
    </source>
</evidence>
<feature type="compositionally biased region" description="Basic and acidic residues" evidence="1">
    <location>
        <begin position="282"/>
        <end position="301"/>
    </location>
</feature>
<feature type="compositionally biased region" description="Basic and acidic residues" evidence="1">
    <location>
        <begin position="597"/>
        <end position="606"/>
    </location>
</feature>
<feature type="region of interest" description="Disordered" evidence="1">
    <location>
        <begin position="326"/>
        <end position="345"/>
    </location>
</feature>
<feature type="compositionally biased region" description="Basic and acidic residues" evidence="1">
    <location>
        <begin position="111"/>
        <end position="124"/>
    </location>
</feature>
<feature type="region of interest" description="Disordered" evidence="1">
    <location>
        <begin position="1"/>
        <end position="141"/>
    </location>
</feature>
<feature type="compositionally biased region" description="Polar residues" evidence="1">
    <location>
        <begin position="1035"/>
        <end position="1046"/>
    </location>
</feature>
<feature type="compositionally biased region" description="Basic and acidic residues" evidence="1">
    <location>
        <begin position="8"/>
        <end position="21"/>
    </location>
</feature>
<proteinExistence type="predicted"/>
<feature type="compositionally biased region" description="Polar residues" evidence="1">
    <location>
        <begin position="1053"/>
        <end position="1065"/>
    </location>
</feature>
<evidence type="ECO:0000256" key="1">
    <source>
        <dbReference type="SAM" id="MobiDB-lite"/>
    </source>
</evidence>
<sequence>MDPFTQRMLERARARQEKIDQKLASSGQKVPKRKPLTENIANLKTESPVKSPSKPSRDSISSPRKSAIKSDSPVRSPSRRSIQKPDQTSSVQKRNELTVTKAKPDLASPQKRNEFIVTKKEYKTPKRASSGRRNSDVSVEINIMHSDDIQIEVQVEERDAPMSVVYDSHPGSTSHVIVEEIHEEAPKKLLEREDSDMSEHRSERAGLRHNIKSRLDRLGILYSDKADLSSPIHRTEQEFSSATPPATEFEKQTPRPRPPAEGKRKFGRLAALADQINNWEDDLTHHGQPEPTKKSNKDTKAESPTLDVSIHSLNDINKVLQTTTKCKESTKPVNSHTYTKPSNDVHLLNRKVIAELEPSATTPSAARTPNMAALVAAPPTVSKKPSIKKYKAPTPPRTDPADENSDADKDKENNVLQPEENRNDDTDCVQTKPDEGKAPEQGSPVVKRMAPKLNGNADRSSVLSRAAMFEAGSPRAKDPAEMSLRERKALFEKNKGVAIVPKAPFGQAPSAKALQGNNNKADPKPAKPVAPAPSTSTSSSRTNSKENIPNNSSRTNSKESISNDHGSQGSVGGIKGKLAALFNKEQTISETTIANKFKQEREKEMEMLQNRFQYKPKPESKPDPDSDEDPSEHDPSEDAPLMGSTLSLQPRRPEIIANIPKVTLDKSQSVSQLNEEREVVAAQPVKRRSSQDSPVVLSVLEDVKRIKVNNKKEPQTNGAVAQPSLYPHLSDIETDTSHTQEEYSDCGGSSEENGYENDKLNKSDNWAETSFGREVMNVVKKNNTSYKKAVRSDSETSASDMNSELDELLDDALDRSEGPTPPKLNKVGATPPKLNKVRATPPKLNKVRATPPKLNKVGATPPKLNKVRATPPKLNKVGATPPKLNKVGATPPKLNKVRATPPKLNKVGATPPKLNKVQATPPKLNKVRATPPKHNKVRATPPKLNKVRATPPKINKVRATPPKLNKVRATPPKMNKVRATPPKLNKVRATPPKLNKVRATPPKHNKVRATPPKMNKERATPPKMNKVRATPPKMNKNTNVLSSKSFTYEDGTPQRQFKSPLKSQPTPAPDRLGELVHSVSFYRRMQNTSAPSTPMRIVRRDSPSPPPAAAPPAATTVRRRIQDLHAEISKQQTVISQASQALNLCASTVEFSGSTEQAEGERLLLLATHRRQACLHEVQRLQVEGAGRAGEAGMASIHMHGLHVPLRRDYTRQLNADGAVGHHAVCLLKCRDRVLASSMQLTAPAAAALHFPDEIRMDGLASDFKVTM</sequence>
<feature type="region of interest" description="Disordered" evidence="1">
    <location>
        <begin position="358"/>
        <end position="481"/>
    </location>
</feature>
<feature type="compositionally biased region" description="Low complexity" evidence="1">
    <location>
        <begin position="50"/>
        <end position="76"/>
    </location>
</feature>
<feature type="compositionally biased region" description="Low complexity" evidence="1">
    <location>
        <begin position="532"/>
        <end position="542"/>
    </location>
</feature>
<comment type="caution">
    <text evidence="3">The sequence shown here is derived from an EMBL/GenBank/DDBJ whole genome shotgun (WGS) entry which is preliminary data.</text>
</comment>
<dbReference type="PANTHER" id="PTHR21538:SF23">
    <property type="entry name" value="ANILLIN"/>
    <property type="match status" value="1"/>
</dbReference>
<dbReference type="GO" id="GO:0031106">
    <property type="term" value="P:septin ring organization"/>
    <property type="evidence" value="ECO:0007669"/>
    <property type="project" value="TreeGrafter"/>
</dbReference>
<dbReference type="Pfam" id="PF08174">
    <property type="entry name" value="Anillin"/>
    <property type="match status" value="1"/>
</dbReference>
<organism evidence="3 4">
    <name type="scientific">Plutella xylostella</name>
    <name type="common">Diamondback moth</name>
    <name type="synonym">Plutella maculipennis</name>
    <dbReference type="NCBI Taxonomy" id="51655"/>
    <lineage>
        <taxon>Eukaryota</taxon>
        <taxon>Metazoa</taxon>
        <taxon>Ecdysozoa</taxon>
        <taxon>Arthropoda</taxon>
        <taxon>Hexapoda</taxon>
        <taxon>Insecta</taxon>
        <taxon>Pterygota</taxon>
        <taxon>Neoptera</taxon>
        <taxon>Endopterygota</taxon>
        <taxon>Lepidoptera</taxon>
        <taxon>Glossata</taxon>
        <taxon>Ditrysia</taxon>
        <taxon>Yponomeutoidea</taxon>
        <taxon>Plutellidae</taxon>
        <taxon>Plutella</taxon>
    </lineage>
</organism>
<gene>
    <name evidence="3" type="ORF">PLXY2_LOCUS8277</name>
</gene>
<feature type="region of interest" description="Disordered" evidence="1">
    <location>
        <begin position="709"/>
        <end position="764"/>
    </location>
</feature>
<dbReference type="InterPro" id="IPR051364">
    <property type="entry name" value="Cytokinesis/Rho-signaling"/>
</dbReference>
<reference evidence="3" key="1">
    <citation type="submission" date="2020-11" db="EMBL/GenBank/DDBJ databases">
        <authorList>
            <person name="Whiteford S."/>
        </authorList>
    </citation>
    <scope>NUCLEOTIDE SEQUENCE</scope>
</reference>
<dbReference type="Proteomes" id="UP000653454">
    <property type="component" value="Unassembled WGS sequence"/>
</dbReference>
<feature type="compositionally biased region" description="Acidic residues" evidence="1">
    <location>
        <begin position="625"/>
        <end position="637"/>
    </location>
</feature>
<name>A0A8S4F927_PLUXY</name>
<feature type="region of interest" description="Disordered" evidence="1">
    <location>
        <begin position="782"/>
        <end position="918"/>
    </location>
</feature>